<accession>A0ABT1H466</accession>
<protein>
    <submittedName>
        <fullName evidence="2">Uncharacterized protein</fullName>
    </submittedName>
</protein>
<evidence type="ECO:0000313" key="3">
    <source>
        <dbReference type="Proteomes" id="UP001205740"/>
    </source>
</evidence>
<evidence type="ECO:0000313" key="2">
    <source>
        <dbReference type="EMBL" id="MCP2160553.1"/>
    </source>
</evidence>
<dbReference type="Proteomes" id="UP001205740">
    <property type="component" value="Unassembled WGS sequence"/>
</dbReference>
<keyword evidence="1" id="KW-0812">Transmembrane</keyword>
<reference evidence="2 3" key="1">
    <citation type="submission" date="2022-06" db="EMBL/GenBank/DDBJ databases">
        <title>Genomic Encyclopedia of Archaeal and Bacterial Type Strains, Phase II (KMG-II): from individual species to whole genera.</title>
        <authorList>
            <person name="Goeker M."/>
        </authorList>
    </citation>
    <scope>NUCLEOTIDE SEQUENCE [LARGE SCALE GENOMIC DNA]</scope>
    <source>
        <strain evidence="2 3">DSM 45037</strain>
    </source>
</reference>
<organism evidence="2 3">
    <name type="scientific">Williamsia serinedens</name>
    <dbReference type="NCBI Taxonomy" id="391736"/>
    <lineage>
        <taxon>Bacteria</taxon>
        <taxon>Bacillati</taxon>
        <taxon>Actinomycetota</taxon>
        <taxon>Actinomycetes</taxon>
        <taxon>Mycobacteriales</taxon>
        <taxon>Nocardiaceae</taxon>
        <taxon>Williamsia</taxon>
    </lineage>
</organism>
<keyword evidence="1" id="KW-1133">Transmembrane helix</keyword>
<keyword evidence="3" id="KW-1185">Reference proteome</keyword>
<evidence type="ECO:0000256" key="1">
    <source>
        <dbReference type="SAM" id="Phobius"/>
    </source>
</evidence>
<dbReference type="EMBL" id="JAMTCG010000003">
    <property type="protein sequence ID" value="MCP2160553.1"/>
    <property type="molecule type" value="Genomic_DNA"/>
</dbReference>
<keyword evidence="1" id="KW-0472">Membrane</keyword>
<gene>
    <name evidence="2" type="ORF">LX12_001740</name>
</gene>
<comment type="caution">
    <text evidence="2">The sequence shown here is derived from an EMBL/GenBank/DDBJ whole genome shotgun (WGS) entry which is preliminary data.</text>
</comment>
<proteinExistence type="predicted"/>
<feature type="transmembrane region" description="Helical" evidence="1">
    <location>
        <begin position="12"/>
        <end position="39"/>
    </location>
</feature>
<name>A0ABT1H466_9NOCA</name>
<sequence>MFLASDGDDFDMIAVIVVIAVVVWLMIAAATALTIGAAIRRSECERRRASREETTSVATP</sequence>